<organism evidence="1 2">
    <name type="scientific">Pseudomonas simiae</name>
    <dbReference type="NCBI Taxonomy" id="321846"/>
    <lineage>
        <taxon>Bacteria</taxon>
        <taxon>Pseudomonadati</taxon>
        <taxon>Pseudomonadota</taxon>
        <taxon>Gammaproteobacteria</taxon>
        <taxon>Pseudomonadales</taxon>
        <taxon>Pseudomonadaceae</taxon>
        <taxon>Pseudomonas</taxon>
    </lineage>
</organism>
<evidence type="ECO:0008006" key="3">
    <source>
        <dbReference type="Google" id="ProtNLM"/>
    </source>
</evidence>
<gene>
    <name evidence="1" type="ORF">PS417_10760</name>
</gene>
<proteinExistence type="predicted"/>
<dbReference type="Proteomes" id="UP000027308">
    <property type="component" value="Chromosome"/>
</dbReference>
<dbReference type="EMBL" id="CP007637">
    <property type="protein sequence ID" value="AIB36045.1"/>
    <property type="molecule type" value="Genomic_DNA"/>
</dbReference>
<evidence type="ECO:0000313" key="2">
    <source>
        <dbReference type="Proteomes" id="UP000027308"/>
    </source>
</evidence>
<name>A0A1N7TYE4_9PSED</name>
<accession>A0A1N7TYE4</accession>
<reference evidence="1 2" key="1">
    <citation type="submission" date="2014-05" db="EMBL/GenBank/DDBJ databases">
        <title>Pseudomonas simiae WCS417.</title>
        <authorList>
            <person name="Berendsen R.L."/>
        </authorList>
    </citation>
    <scope>NUCLEOTIDE SEQUENCE [LARGE SCALE GENOMIC DNA]</scope>
    <source>
        <strain evidence="1 2">WCS417</strain>
    </source>
</reference>
<dbReference type="InterPro" id="IPR020335">
    <property type="entry name" value="Phage_T7_Gp13"/>
</dbReference>
<dbReference type="RefSeq" id="WP_010211269.1">
    <property type="nucleotide sequence ID" value="NZ_CP007637.1"/>
</dbReference>
<dbReference type="Pfam" id="PF11090">
    <property type="entry name" value="Phage_T7_Gp13"/>
    <property type="match status" value="1"/>
</dbReference>
<dbReference type="AlphaFoldDB" id="A0A1N7TYE4"/>
<evidence type="ECO:0000313" key="1">
    <source>
        <dbReference type="EMBL" id="AIB36045.1"/>
    </source>
</evidence>
<sequence length="146" mass="16428">MQRLKATAEDLMFAAKNLSSGDLREFNLLQSGRDPLAVFPKYLDETTYSIKLNEVVLAVGGHAKGAIWFVTTNVIDNISKADRICFYRILKKHLVCIKEEEVGVVLTNVVSINNHAHLRLLESLGATFNTQRLLSPAGFEFCQFWL</sequence>
<protein>
    <recommendedName>
        <fullName evidence="3">DUF2833 domain-containing protein</fullName>
    </recommendedName>
</protein>